<dbReference type="AlphaFoldDB" id="A0A7X6LPE1"/>
<dbReference type="EMBL" id="JBEPNZ010000001">
    <property type="protein sequence ID" value="MET3943344.1"/>
    <property type="molecule type" value="Genomic_DNA"/>
</dbReference>
<name>A0A7X6LPE1_9CORY</name>
<proteinExistence type="predicted"/>
<feature type="domain" description="NAD(P)-binding" evidence="1">
    <location>
        <begin position="11"/>
        <end position="119"/>
    </location>
</feature>
<organism evidence="3 4">
    <name type="scientific">Corynebacterium mucifaciens</name>
    <dbReference type="NCBI Taxonomy" id="57171"/>
    <lineage>
        <taxon>Bacteria</taxon>
        <taxon>Bacillati</taxon>
        <taxon>Actinomycetota</taxon>
        <taxon>Actinomycetes</taxon>
        <taxon>Mycobacteriales</taxon>
        <taxon>Corynebacteriaceae</taxon>
        <taxon>Corynebacterium</taxon>
    </lineage>
</organism>
<accession>A0A7X6LPE1</accession>
<evidence type="ECO:0000313" key="5">
    <source>
        <dbReference type="Proteomes" id="UP001549139"/>
    </source>
</evidence>
<reference evidence="2 5" key="2">
    <citation type="submission" date="2024-06" db="EMBL/GenBank/DDBJ databases">
        <title>Sequencing the genomes of 1000 actinobacteria strains.</title>
        <authorList>
            <person name="Klenk H.-P."/>
        </authorList>
    </citation>
    <scope>NUCLEOTIDE SEQUENCE [LARGE SCALE GENOMIC DNA]</scope>
    <source>
        <strain evidence="2 5">DSM 44265</strain>
    </source>
</reference>
<gene>
    <name evidence="3" type="ORF">HF989_00705</name>
    <name evidence="2" type="ORF">JOF50_000143</name>
</gene>
<dbReference type="EMBL" id="JAAXPF010000001">
    <property type="protein sequence ID" value="NKY67909.1"/>
    <property type="molecule type" value="Genomic_DNA"/>
</dbReference>
<dbReference type="SUPFAM" id="SSF51735">
    <property type="entry name" value="NAD(P)-binding Rossmann-fold domains"/>
    <property type="match status" value="1"/>
</dbReference>
<dbReference type="Pfam" id="PF13460">
    <property type="entry name" value="NAD_binding_10"/>
    <property type="match status" value="1"/>
</dbReference>
<dbReference type="PANTHER" id="PTHR12126">
    <property type="entry name" value="NADH-UBIQUINONE OXIDOREDUCTASE 39 KDA SUBUNIT-RELATED"/>
    <property type="match status" value="1"/>
</dbReference>
<evidence type="ECO:0000259" key="1">
    <source>
        <dbReference type="Pfam" id="PF13460"/>
    </source>
</evidence>
<keyword evidence="5" id="KW-1185">Reference proteome</keyword>
<comment type="caution">
    <text evidence="3">The sequence shown here is derived from an EMBL/GenBank/DDBJ whole genome shotgun (WGS) entry which is preliminary data.</text>
</comment>
<reference evidence="3 4" key="1">
    <citation type="submission" date="2020-04" db="EMBL/GenBank/DDBJ databases">
        <title>MicrobeNet Type strains.</title>
        <authorList>
            <person name="Nicholson A.C."/>
        </authorList>
    </citation>
    <scope>NUCLEOTIDE SEQUENCE [LARGE SCALE GENOMIC DNA]</scope>
    <source>
        <strain evidence="3 4">ATCC 700355</strain>
    </source>
</reference>
<dbReference type="Proteomes" id="UP000554284">
    <property type="component" value="Unassembled WGS sequence"/>
</dbReference>
<evidence type="ECO:0000313" key="4">
    <source>
        <dbReference type="Proteomes" id="UP000554284"/>
    </source>
</evidence>
<evidence type="ECO:0000313" key="2">
    <source>
        <dbReference type="EMBL" id="MET3943344.1"/>
    </source>
</evidence>
<dbReference type="RefSeq" id="WP_168683459.1">
    <property type="nucleotide sequence ID" value="NZ_JAAXPF010000001.1"/>
</dbReference>
<dbReference type="Gene3D" id="3.40.50.720">
    <property type="entry name" value="NAD(P)-binding Rossmann-like Domain"/>
    <property type="match status" value="1"/>
</dbReference>
<dbReference type="InterPro" id="IPR051207">
    <property type="entry name" value="ComplexI_NDUFA9_subunit"/>
</dbReference>
<dbReference type="GO" id="GO:0044877">
    <property type="term" value="F:protein-containing complex binding"/>
    <property type="evidence" value="ECO:0007669"/>
    <property type="project" value="TreeGrafter"/>
</dbReference>
<protein>
    <submittedName>
        <fullName evidence="3">NAD(P)H-binding protein</fullName>
    </submittedName>
    <submittedName>
        <fullName evidence="2">Uncharacterized protein YbjT (DUF2867 family)</fullName>
    </submittedName>
</protein>
<sequence>MTETRTGLVTGATGYVGGLVVKKLLDDGWRVKILARDEDKALGKTWGDEVEIVEGDASERADVAAALEGADCAWYLLHSMGDGAGFAQEEADMARQFGEEAKRAGVGRIVYLGGLHPQGEEMSEHLASRVRVGKILMDSGVPTAVLQAGVVIGDGSLSFQLLRHVTERVPAFIAPNWITNKITPIGARDIAFYLVAAADLPAEMNRTFDVGGPDSMPYVEMMQRYAEAVGLHRRPYVTAPIMTRKLAAWGLGVLTPLAYKQILPIFESVSVDTVVKERDLEALVGTPEGGNQKFDDAVREAAKSTDPGWYGATATPLHAAAVVAGALSGRPLVQVPVNLAAAVAGTIVAGNAREDGRSPWPAVAAAATVVAAASAISRVTSRRR</sequence>
<dbReference type="InterPro" id="IPR016040">
    <property type="entry name" value="NAD(P)-bd_dom"/>
</dbReference>
<dbReference type="Proteomes" id="UP001549139">
    <property type="component" value="Unassembled WGS sequence"/>
</dbReference>
<dbReference type="InterPro" id="IPR036291">
    <property type="entry name" value="NAD(P)-bd_dom_sf"/>
</dbReference>
<dbReference type="PANTHER" id="PTHR12126:SF11">
    <property type="entry name" value="NADH DEHYDROGENASE [UBIQUINONE] 1 ALPHA SUBCOMPLEX SUBUNIT 9, MITOCHONDRIAL"/>
    <property type="match status" value="1"/>
</dbReference>
<evidence type="ECO:0000313" key="3">
    <source>
        <dbReference type="EMBL" id="NKY67909.1"/>
    </source>
</evidence>